<reference evidence="1" key="1">
    <citation type="submission" date="2022-10" db="EMBL/GenBank/DDBJ databases">
        <title>Tapping the CABI collections for fungal endophytes: first genome assemblies for Collariella, Neodidymelliopsis, Ascochyta clinopodiicola, Didymella pomorum, Didymosphaeria variabile, Neocosmospora piperis and Neocucurbitaria cava.</title>
        <authorList>
            <person name="Hill R."/>
        </authorList>
    </citation>
    <scope>NUCLEOTIDE SEQUENCE</scope>
    <source>
        <strain evidence="1">IMI 360193</strain>
    </source>
</reference>
<evidence type="ECO:0000313" key="2">
    <source>
        <dbReference type="Proteomes" id="UP001140562"/>
    </source>
</evidence>
<organism evidence="1 2">
    <name type="scientific">Didymella glomerata</name>
    <dbReference type="NCBI Taxonomy" id="749621"/>
    <lineage>
        <taxon>Eukaryota</taxon>
        <taxon>Fungi</taxon>
        <taxon>Dikarya</taxon>
        <taxon>Ascomycota</taxon>
        <taxon>Pezizomycotina</taxon>
        <taxon>Dothideomycetes</taxon>
        <taxon>Pleosporomycetidae</taxon>
        <taxon>Pleosporales</taxon>
        <taxon>Pleosporineae</taxon>
        <taxon>Didymellaceae</taxon>
        <taxon>Didymella</taxon>
    </lineage>
</organism>
<sequence>MTKRRFDLQIENERSTITIGKLQKEKTKVEIIDALEKQKAALDLMVDTLEAEAETDRLHRLRVATHSRALIAVRADCYRKRDRLPEDEAKAKAETEPDEIFNKHLEKRPSIRSRLATTV</sequence>
<accession>A0A9W9C044</accession>
<name>A0A9W9C044_9PLEO</name>
<keyword evidence="2" id="KW-1185">Reference proteome</keyword>
<dbReference type="AlphaFoldDB" id="A0A9W9C044"/>
<protein>
    <submittedName>
        <fullName evidence="1">Uncharacterized protein</fullName>
    </submittedName>
</protein>
<gene>
    <name evidence="1" type="ORF">N0V87_004773</name>
</gene>
<proteinExistence type="predicted"/>
<dbReference type="EMBL" id="JAPEUV010000040">
    <property type="protein sequence ID" value="KAJ4337273.1"/>
    <property type="molecule type" value="Genomic_DNA"/>
</dbReference>
<evidence type="ECO:0000313" key="1">
    <source>
        <dbReference type="EMBL" id="KAJ4337273.1"/>
    </source>
</evidence>
<comment type="caution">
    <text evidence="1">The sequence shown here is derived from an EMBL/GenBank/DDBJ whole genome shotgun (WGS) entry which is preliminary data.</text>
</comment>
<dbReference type="Proteomes" id="UP001140562">
    <property type="component" value="Unassembled WGS sequence"/>
</dbReference>